<evidence type="ECO:0000256" key="4">
    <source>
        <dbReference type="ARBA" id="ARBA00022984"/>
    </source>
</evidence>
<dbReference type="InterPro" id="IPR003447">
    <property type="entry name" value="FEMABX"/>
</dbReference>
<evidence type="ECO:0000256" key="6">
    <source>
        <dbReference type="ARBA" id="ARBA00023316"/>
    </source>
</evidence>
<evidence type="ECO:0000256" key="5">
    <source>
        <dbReference type="ARBA" id="ARBA00023315"/>
    </source>
</evidence>
<comment type="caution">
    <text evidence="8">The sequence shown here is derived from an EMBL/GenBank/DDBJ whole genome shotgun (WGS) entry which is preliminary data.</text>
</comment>
<dbReference type="Pfam" id="PF13480">
    <property type="entry name" value="Acetyltransf_6"/>
    <property type="match status" value="1"/>
</dbReference>
<dbReference type="SUPFAM" id="SSF55729">
    <property type="entry name" value="Acyl-CoA N-acyltransferases (Nat)"/>
    <property type="match status" value="1"/>
</dbReference>
<dbReference type="GO" id="GO:0016755">
    <property type="term" value="F:aminoacyltransferase activity"/>
    <property type="evidence" value="ECO:0007669"/>
    <property type="project" value="InterPro"/>
</dbReference>
<name>A0A2V1ZMX7_PSYIM</name>
<dbReference type="GO" id="GO:0071555">
    <property type="term" value="P:cell wall organization"/>
    <property type="evidence" value="ECO:0007669"/>
    <property type="project" value="UniProtKB-KW"/>
</dbReference>
<dbReference type="PANTHER" id="PTHR36174">
    <property type="entry name" value="LIPID II:GLYCINE GLYCYLTRANSFERASE"/>
    <property type="match status" value="1"/>
</dbReference>
<feature type="domain" description="BioF2-like acetyltransferase" evidence="7">
    <location>
        <begin position="94"/>
        <end position="228"/>
    </location>
</feature>
<evidence type="ECO:0000313" key="9">
    <source>
        <dbReference type="Proteomes" id="UP000245655"/>
    </source>
</evidence>
<dbReference type="GO" id="GO:0009252">
    <property type="term" value="P:peptidoglycan biosynthetic process"/>
    <property type="evidence" value="ECO:0007669"/>
    <property type="project" value="UniProtKB-KW"/>
</dbReference>
<dbReference type="EMBL" id="QGGM01000019">
    <property type="protein sequence ID" value="PWK05890.1"/>
    <property type="molecule type" value="Genomic_DNA"/>
</dbReference>
<sequence>MIREIDAKYWDATSTYGYGGPLVDDTVTTDELDIMLKGLQDFLYEEGCVSLFMRLHPIINKERERPPAIGKIIKHGLTVASDLTKSEEEYWQETQNQHRRGIKKAMKMDVTTKVEALDEENAKIFSKIYEETMANVGATDYYFFDDNYYYNLSKNLQGRLLLITAYQEDKPIASSLYTACEESGIMQYHLGGTLDDYRKLQPAKLITHVARDWGRENNYKLLHLGGGLGASLDSLYKYKKGFSSPSEEFDFKTYRLIVNPEKYAELVAKVGLSEEDLNSDFFPLYRKKAALASEDEANRPA</sequence>
<keyword evidence="4" id="KW-0573">Peptidoglycan synthesis</keyword>
<keyword evidence="5" id="KW-0012">Acyltransferase</keyword>
<proteinExistence type="inferred from homology"/>
<keyword evidence="9" id="KW-1185">Reference proteome</keyword>
<dbReference type="PROSITE" id="PS51191">
    <property type="entry name" value="FEMABX"/>
    <property type="match status" value="1"/>
</dbReference>
<keyword evidence="6" id="KW-0961">Cell wall biogenesis/degradation</keyword>
<dbReference type="GO" id="GO:0008360">
    <property type="term" value="P:regulation of cell shape"/>
    <property type="evidence" value="ECO:0007669"/>
    <property type="project" value="UniProtKB-KW"/>
</dbReference>
<dbReference type="PANTHER" id="PTHR36174:SF1">
    <property type="entry name" value="LIPID II:GLYCINE GLYCYLTRANSFERASE"/>
    <property type="match status" value="1"/>
</dbReference>
<dbReference type="Gene3D" id="3.40.630.30">
    <property type="match status" value="1"/>
</dbReference>
<comment type="similarity">
    <text evidence="1">Belongs to the FemABX family.</text>
</comment>
<dbReference type="InterPro" id="IPR050644">
    <property type="entry name" value="PG_Glycine_Bridge_Synth"/>
</dbReference>
<evidence type="ECO:0000313" key="8">
    <source>
        <dbReference type="EMBL" id="PWK05890.1"/>
    </source>
</evidence>
<dbReference type="Proteomes" id="UP000245655">
    <property type="component" value="Unassembled WGS sequence"/>
</dbReference>
<evidence type="ECO:0000259" key="7">
    <source>
        <dbReference type="Pfam" id="PF13480"/>
    </source>
</evidence>
<dbReference type="InterPro" id="IPR038740">
    <property type="entry name" value="BioF2-like_GNAT_dom"/>
</dbReference>
<evidence type="ECO:0000256" key="3">
    <source>
        <dbReference type="ARBA" id="ARBA00022960"/>
    </source>
</evidence>
<dbReference type="AlphaFoldDB" id="A0A2V1ZMX7"/>
<keyword evidence="2 8" id="KW-0808">Transferase</keyword>
<keyword evidence="3" id="KW-0133">Cell shape</keyword>
<accession>A0A2V1ZMX7</accession>
<gene>
    <name evidence="8" type="ORF">C8D84_1194</name>
</gene>
<organism evidence="8 9">
    <name type="scientific">Psychrobacter immobilis</name>
    <dbReference type="NCBI Taxonomy" id="498"/>
    <lineage>
        <taxon>Bacteria</taxon>
        <taxon>Pseudomonadati</taxon>
        <taxon>Pseudomonadota</taxon>
        <taxon>Gammaproteobacteria</taxon>
        <taxon>Moraxellales</taxon>
        <taxon>Moraxellaceae</taxon>
        <taxon>Psychrobacter</taxon>
    </lineage>
</organism>
<evidence type="ECO:0000256" key="1">
    <source>
        <dbReference type="ARBA" id="ARBA00009943"/>
    </source>
</evidence>
<reference evidence="8 9" key="1">
    <citation type="submission" date="2018-05" db="EMBL/GenBank/DDBJ databases">
        <title>Genomic Encyclopedia of Type Strains, Phase IV (KMG-IV): sequencing the most valuable type-strain genomes for metagenomic binning, comparative biology and taxonomic classification.</title>
        <authorList>
            <person name="Goeker M."/>
        </authorList>
    </citation>
    <scope>NUCLEOTIDE SEQUENCE [LARGE SCALE GENOMIC DNA]</scope>
    <source>
        <strain evidence="8 9">DSM 7229</strain>
    </source>
</reference>
<evidence type="ECO:0000256" key="2">
    <source>
        <dbReference type="ARBA" id="ARBA00022679"/>
    </source>
</evidence>
<protein>
    <submittedName>
        <fullName evidence="8">Acetyltransferase (GNAT) family protein</fullName>
    </submittedName>
</protein>
<dbReference type="InterPro" id="IPR016181">
    <property type="entry name" value="Acyl_CoA_acyltransferase"/>
</dbReference>